<dbReference type="AlphaFoldDB" id="A0AAW1S203"/>
<organism evidence="1 2">
    <name type="scientific">Apatococcus lobatus</name>
    <dbReference type="NCBI Taxonomy" id="904363"/>
    <lineage>
        <taxon>Eukaryota</taxon>
        <taxon>Viridiplantae</taxon>
        <taxon>Chlorophyta</taxon>
        <taxon>core chlorophytes</taxon>
        <taxon>Trebouxiophyceae</taxon>
        <taxon>Chlorellales</taxon>
        <taxon>Chlorellaceae</taxon>
        <taxon>Apatococcus</taxon>
    </lineage>
</organism>
<evidence type="ECO:0000313" key="2">
    <source>
        <dbReference type="Proteomes" id="UP001438707"/>
    </source>
</evidence>
<evidence type="ECO:0000313" key="1">
    <source>
        <dbReference type="EMBL" id="KAK9840010.1"/>
    </source>
</evidence>
<accession>A0AAW1S203</accession>
<name>A0AAW1S203_9CHLO</name>
<gene>
    <name evidence="1" type="ORF">WJX74_002003</name>
</gene>
<comment type="caution">
    <text evidence="1">The sequence shown here is derived from an EMBL/GenBank/DDBJ whole genome shotgun (WGS) entry which is preliminary data.</text>
</comment>
<dbReference type="Proteomes" id="UP001438707">
    <property type="component" value="Unassembled WGS sequence"/>
</dbReference>
<protein>
    <submittedName>
        <fullName evidence="1">Uncharacterized protein</fullName>
    </submittedName>
</protein>
<dbReference type="EMBL" id="JALJOS010000004">
    <property type="protein sequence ID" value="KAK9840010.1"/>
    <property type="molecule type" value="Genomic_DNA"/>
</dbReference>
<reference evidence="1 2" key="1">
    <citation type="journal article" date="2024" name="Nat. Commun.">
        <title>Phylogenomics reveals the evolutionary origins of lichenization in chlorophyte algae.</title>
        <authorList>
            <person name="Puginier C."/>
            <person name="Libourel C."/>
            <person name="Otte J."/>
            <person name="Skaloud P."/>
            <person name="Haon M."/>
            <person name="Grisel S."/>
            <person name="Petersen M."/>
            <person name="Berrin J.G."/>
            <person name="Delaux P.M."/>
            <person name="Dal Grande F."/>
            <person name="Keller J."/>
        </authorList>
    </citation>
    <scope>NUCLEOTIDE SEQUENCE [LARGE SCALE GENOMIC DNA]</scope>
    <source>
        <strain evidence="1 2">SAG 2145</strain>
    </source>
</reference>
<keyword evidence="2" id="KW-1185">Reference proteome</keyword>
<proteinExistence type="predicted"/>
<sequence length="67" mass="7640">MRARVEDMLTSFQARERGTRLLIEGHAGSNVLLRASARAIRTDLSARNPRDKRSDKLVTSWKCEDII</sequence>